<dbReference type="SUPFAM" id="SSF53955">
    <property type="entry name" value="Lysozyme-like"/>
    <property type="match status" value="1"/>
</dbReference>
<dbReference type="Pfam" id="PF06832">
    <property type="entry name" value="BiPBP_C"/>
    <property type="match status" value="1"/>
</dbReference>
<dbReference type="GO" id="GO:0004180">
    <property type="term" value="F:carboxypeptidase activity"/>
    <property type="evidence" value="ECO:0007669"/>
    <property type="project" value="UniProtKB-KW"/>
</dbReference>
<evidence type="ECO:0000259" key="12">
    <source>
        <dbReference type="Pfam" id="PF00905"/>
    </source>
</evidence>
<dbReference type="GO" id="GO:0009252">
    <property type="term" value="P:peptidoglycan biosynthetic process"/>
    <property type="evidence" value="ECO:0007669"/>
    <property type="project" value="InterPro"/>
</dbReference>
<keyword evidence="9" id="KW-0511">Multifunctional enzyme</keyword>
<dbReference type="SUPFAM" id="SSF56601">
    <property type="entry name" value="beta-lactamase/transpeptidase-like"/>
    <property type="match status" value="1"/>
</dbReference>
<keyword evidence="6" id="KW-0328">Glycosyltransferase</keyword>
<dbReference type="AlphaFoldDB" id="A0A3P1CC82"/>
<dbReference type="GO" id="GO:0008955">
    <property type="term" value="F:peptidoglycan glycosyltransferase activity"/>
    <property type="evidence" value="ECO:0007669"/>
    <property type="project" value="UniProtKB-EC"/>
</dbReference>
<dbReference type="Pfam" id="PF00905">
    <property type="entry name" value="Transpeptidase"/>
    <property type="match status" value="1"/>
</dbReference>
<sequence>MLEKLLHITKKLWKRRGVKALIAFVLLFLGLNLAVPLKVRPRYSTVITAADGTILHAFLSDDDKWRLATELDEITPVLRKTILHKEDKYFYYHPGFNPVAMAWAAVRNLTTGRRTSGASTITMQVVRLLEPRNRTYASKLIELFRAMQLELFYSKDEILQLYLNLIPYGGNVEGIKSASMLYFGKPPQLLSLAEITTLTIIPNRPSTLRLGLTNPLIVQERNRWLNRFRKTGLFTSEAITDALAEPLDAHRRALPKLAPHLSLRLKKSHPNQPVIHTLLRPNRQAQAEQLVASYVGRVRAMNIHNAAVLVINNQTMAVEAYVGSADFLNGYDGGQVDGVRAVRSPGSTLKPLLYAVAFDKGLMTPKTVLNDVPTSFSGYEPENYDRQFYGPITVESALANSLNVPAVKTLQQVSTPTFLGYLKKAGFETIKKQSKGLGLSVILGGCGVTLEELTRLFAAFANGGQVGHFAFVAPDQEDRPAKKSRLISEEAAFLITNTLTQITRPDLPNNFDNSYHLPRIAWKTGTSYGRRDAWSIGYNKRYTVGVWVGNFSGEGVPELSGANIATPLLFSIFNSIDYNSTSGWFRMPKSLSMRQVCSETGDVPGEFCAHKLVDYAIPGVSPYHRCQHQKAVWTNPTGTLSYCAHCLPEATGPESGNAVQRFYPNLAPELIAFYDSRRIPYPKIPPHNPACTRVFAQQGPQIVSPNDGSEYFINPHQPQQLQLSCQADNEVKQVYWYLNDKLYRKAAPTEGVFFSPQAGPLKISCADDKGRNTDIRISIRAE</sequence>
<evidence type="ECO:0000313" key="15">
    <source>
        <dbReference type="EMBL" id="RRB10840.1"/>
    </source>
</evidence>
<comment type="caution">
    <text evidence="15">The sequence shown here is derived from an EMBL/GenBank/DDBJ whole genome shotgun (WGS) entry which is preliminary data.</text>
</comment>
<feature type="domain" description="Penicillin-binding protein transpeptidase" evidence="12">
    <location>
        <begin position="307"/>
        <end position="546"/>
    </location>
</feature>
<gene>
    <name evidence="15" type="primary">pbpC</name>
    <name evidence="15" type="ORF">EHT87_27215</name>
</gene>
<dbReference type="EC" id="2.4.99.28" evidence="10"/>
<comment type="pathway">
    <text evidence="1">Cell wall biogenesis; peptidoglycan biosynthesis.</text>
</comment>
<keyword evidence="8" id="KW-0378">Hydrolase</keyword>
<comment type="similarity">
    <text evidence="2">In the C-terminal section; belongs to the transpeptidase family.</text>
</comment>
<evidence type="ECO:0000256" key="9">
    <source>
        <dbReference type="ARBA" id="ARBA00023268"/>
    </source>
</evidence>
<dbReference type="Gene3D" id="3.40.710.10">
    <property type="entry name" value="DD-peptidase/beta-lactamase superfamily"/>
    <property type="match status" value="1"/>
</dbReference>
<accession>A0A3P1CC82</accession>
<dbReference type="InterPro" id="IPR012338">
    <property type="entry name" value="Beta-lactam/transpept-like"/>
</dbReference>
<comment type="catalytic activity">
    <reaction evidence="11">
        <text>[GlcNAc-(1-&gt;4)-Mur2Ac(oyl-L-Ala-gamma-D-Glu-L-Lys-D-Ala-D-Ala)](n)-di-trans,octa-cis-undecaprenyl diphosphate + beta-D-GlcNAc-(1-&gt;4)-Mur2Ac(oyl-L-Ala-gamma-D-Glu-L-Lys-D-Ala-D-Ala)-di-trans,octa-cis-undecaprenyl diphosphate = [GlcNAc-(1-&gt;4)-Mur2Ac(oyl-L-Ala-gamma-D-Glu-L-Lys-D-Ala-D-Ala)](n+1)-di-trans,octa-cis-undecaprenyl diphosphate + di-trans,octa-cis-undecaprenyl diphosphate + H(+)</text>
        <dbReference type="Rhea" id="RHEA:23708"/>
        <dbReference type="Rhea" id="RHEA-COMP:9602"/>
        <dbReference type="Rhea" id="RHEA-COMP:9603"/>
        <dbReference type="ChEBI" id="CHEBI:15378"/>
        <dbReference type="ChEBI" id="CHEBI:58405"/>
        <dbReference type="ChEBI" id="CHEBI:60033"/>
        <dbReference type="ChEBI" id="CHEBI:78435"/>
        <dbReference type="EC" id="2.4.99.28"/>
    </reaction>
</comment>
<evidence type="ECO:0000256" key="8">
    <source>
        <dbReference type="ARBA" id="ARBA00022801"/>
    </source>
</evidence>
<dbReference type="Pfam" id="PF00912">
    <property type="entry name" value="Transgly"/>
    <property type="match status" value="1"/>
</dbReference>
<keyword evidence="4" id="KW-0121">Carboxypeptidase</keyword>
<dbReference type="EMBL" id="RQJP01000006">
    <property type="protein sequence ID" value="RRB10840.1"/>
    <property type="molecule type" value="Genomic_DNA"/>
</dbReference>
<evidence type="ECO:0000256" key="3">
    <source>
        <dbReference type="ARBA" id="ARBA00007739"/>
    </source>
</evidence>
<dbReference type="InterPro" id="IPR001460">
    <property type="entry name" value="PCN-bd_Tpept"/>
</dbReference>
<dbReference type="GO" id="GO:0030288">
    <property type="term" value="C:outer membrane-bounded periplasmic space"/>
    <property type="evidence" value="ECO:0007669"/>
    <property type="project" value="TreeGrafter"/>
</dbReference>
<organism evidence="15 16">
    <name type="scientific">Larkinella knui</name>
    <dbReference type="NCBI Taxonomy" id="2025310"/>
    <lineage>
        <taxon>Bacteria</taxon>
        <taxon>Pseudomonadati</taxon>
        <taxon>Bacteroidota</taxon>
        <taxon>Cytophagia</taxon>
        <taxon>Cytophagales</taxon>
        <taxon>Spirosomataceae</taxon>
        <taxon>Larkinella</taxon>
    </lineage>
</organism>
<evidence type="ECO:0000256" key="1">
    <source>
        <dbReference type="ARBA" id="ARBA00004752"/>
    </source>
</evidence>
<keyword evidence="5" id="KW-0645">Protease</keyword>
<reference evidence="15 16" key="1">
    <citation type="submission" date="2018-11" db="EMBL/GenBank/DDBJ databases">
        <authorList>
            <person name="Zhou Z."/>
            <person name="Wang G."/>
        </authorList>
    </citation>
    <scope>NUCLEOTIDE SEQUENCE [LARGE SCALE GENOMIC DNA]</scope>
    <source>
        <strain evidence="15 16">KCTC42998</strain>
    </source>
</reference>
<dbReference type="GO" id="GO:0008658">
    <property type="term" value="F:penicillin binding"/>
    <property type="evidence" value="ECO:0007669"/>
    <property type="project" value="InterPro"/>
</dbReference>
<dbReference type="InterPro" id="IPR011815">
    <property type="entry name" value="PBP_1c"/>
</dbReference>
<dbReference type="InterPro" id="IPR050396">
    <property type="entry name" value="Glycosyltr_51/Transpeptidase"/>
</dbReference>
<evidence type="ECO:0000256" key="7">
    <source>
        <dbReference type="ARBA" id="ARBA00022679"/>
    </source>
</evidence>
<evidence type="ECO:0000259" key="13">
    <source>
        <dbReference type="Pfam" id="PF00912"/>
    </source>
</evidence>
<dbReference type="PANTHER" id="PTHR32282">
    <property type="entry name" value="BINDING PROTEIN TRANSPEPTIDASE, PUTATIVE-RELATED"/>
    <property type="match status" value="1"/>
</dbReference>
<keyword evidence="7" id="KW-0808">Transferase</keyword>
<name>A0A3P1CC82_9BACT</name>
<comment type="similarity">
    <text evidence="3">In the N-terminal section; belongs to the glycosyltransferase 51 family.</text>
</comment>
<evidence type="ECO:0000256" key="10">
    <source>
        <dbReference type="ARBA" id="ARBA00044770"/>
    </source>
</evidence>
<dbReference type="NCBIfam" id="TIGR02073">
    <property type="entry name" value="PBP_1c"/>
    <property type="match status" value="1"/>
</dbReference>
<dbReference type="Gene3D" id="1.10.3810.10">
    <property type="entry name" value="Biosynthetic peptidoglycan transglycosylase-like"/>
    <property type="match status" value="1"/>
</dbReference>
<proteinExistence type="inferred from homology"/>
<dbReference type="InterPro" id="IPR001264">
    <property type="entry name" value="Glyco_trans_51"/>
</dbReference>
<dbReference type="InterPro" id="IPR036950">
    <property type="entry name" value="PBP_transglycosylase"/>
</dbReference>
<protein>
    <recommendedName>
        <fullName evidence="10">peptidoglycan glycosyltransferase</fullName>
        <ecNumber evidence="10">2.4.99.28</ecNumber>
    </recommendedName>
</protein>
<dbReference type="InterPro" id="IPR023346">
    <property type="entry name" value="Lysozyme-like_dom_sf"/>
</dbReference>
<dbReference type="GO" id="GO:0006508">
    <property type="term" value="P:proteolysis"/>
    <property type="evidence" value="ECO:0007669"/>
    <property type="project" value="UniProtKB-KW"/>
</dbReference>
<dbReference type="PANTHER" id="PTHR32282:SF15">
    <property type="entry name" value="PENICILLIN-BINDING PROTEIN 1C"/>
    <property type="match status" value="1"/>
</dbReference>
<feature type="domain" description="Penicillin-binding C-terminal" evidence="14">
    <location>
        <begin position="693"/>
        <end position="777"/>
    </location>
</feature>
<feature type="domain" description="Glycosyl transferase family 51" evidence="13">
    <location>
        <begin position="53"/>
        <end position="223"/>
    </location>
</feature>
<evidence type="ECO:0000256" key="11">
    <source>
        <dbReference type="ARBA" id="ARBA00049902"/>
    </source>
</evidence>
<dbReference type="Proteomes" id="UP000274271">
    <property type="component" value="Unassembled WGS sequence"/>
</dbReference>
<keyword evidence="16" id="KW-1185">Reference proteome</keyword>
<evidence type="ECO:0000256" key="5">
    <source>
        <dbReference type="ARBA" id="ARBA00022670"/>
    </source>
</evidence>
<dbReference type="InterPro" id="IPR009647">
    <property type="entry name" value="PBP_C"/>
</dbReference>
<evidence type="ECO:0000256" key="2">
    <source>
        <dbReference type="ARBA" id="ARBA00007090"/>
    </source>
</evidence>
<evidence type="ECO:0000256" key="4">
    <source>
        <dbReference type="ARBA" id="ARBA00022645"/>
    </source>
</evidence>
<dbReference type="OrthoDB" id="9766909at2"/>
<evidence type="ECO:0000256" key="6">
    <source>
        <dbReference type="ARBA" id="ARBA00022676"/>
    </source>
</evidence>
<evidence type="ECO:0000259" key="14">
    <source>
        <dbReference type="Pfam" id="PF06832"/>
    </source>
</evidence>
<evidence type="ECO:0000313" key="16">
    <source>
        <dbReference type="Proteomes" id="UP000274271"/>
    </source>
</evidence>